<evidence type="ECO:0000313" key="3">
    <source>
        <dbReference type="Proteomes" id="UP000779900"/>
    </source>
</evidence>
<reference evidence="2" key="1">
    <citation type="submission" date="2019-03" db="EMBL/GenBank/DDBJ databases">
        <title>Lake Tanganyika Metagenome-Assembled Genomes (MAGs).</title>
        <authorList>
            <person name="Tran P."/>
        </authorList>
    </citation>
    <scope>NUCLEOTIDE SEQUENCE</scope>
    <source>
        <strain evidence="2">K_DeepCast_150m_m2_040</strain>
    </source>
</reference>
<dbReference type="EMBL" id="VGIR01000154">
    <property type="protein sequence ID" value="MBM3332859.1"/>
    <property type="molecule type" value="Genomic_DNA"/>
</dbReference>
<dbReference type="AlphaFoldDB" id="A0A937XK90"/>
<feature type="chain" id="PRO_5037229370" evidence="1">
    <location>
        <begin position="20"/>
        <end position="74"/>
    </location>
</feature>
<evidence type="ECO:0000256" key="1">
    <source>
        <dbReference type="SAM" id="SignalP"/>
    </source>
</evidence>
<organism evidence="2 3">
    <name type="scientific">candidate division WOR-3 bacterium</name>
    <dbReference type="NCBI Taxonomy" id="2052148"/>
    <lineage>
        <taxon>Bacteria</taxon>
        <taxon>Bacteria division WOR-3</taxon>
    </lineage>
</organism>
<protein>
    <submittedName>
        <fullName evidence="2">Uncharacterized protein</fullName>
    </submittedName>
</protein>
<accession>A0A937XK90</accession>
<feature type="non-terminal residue" evidence="2">
    <location>
        <position position="74"/>
    </location>
</feature>
<dbReference type="Proteomes" id="UP000779900">
    <property type="component" value="Unassembled WGS sequence"/>
</dbReference>
<evidence type="ECO:0000313" key="2">
    <source>
        <dbReference type="EMBL" id="MBM3332859.1"/>
    </source>
</evidence>
<comment type="caution">
    <text evidence="2">The sequence shown here is derived from an EMBL/GenBank/DDBJ whole genome shotgun (WGS) entry which is preliminary data.</text>
</comment>
<name>A0A937XK90_UNCW3</name>
<proteinExistence type="predicted"/>
<feature type="signal peptide" evidence="1">
    <location>
        <begin position="1"/>
        <end position="19"/>
    </location>
</feature>
<gene>
    <name evidence="2" type="ORF">FJY68_13595</name>
</gene>
<sequence length="74" mass="8281">MRSCSLMGLLVLLGMPAQAFEWQFEYVDTVGNWSSPSLKLSGTGVLHFCYRAPGNRIVHSYLDSVWNREGVGPF</sequence>
<keyword evidence="1" id="KW-0732">Signal</keyword>